<dbReference type="RefSeq" id="XP_029219017.1">
    <property type="nucleotide sequence ID" value="XM_029364309.1"/>
</dbReference>
<name>A0A2A9M949_BESBE</name>
<gene>
    <name evidence="2" type="ORF">BESB_058950</name>
</gene>
<feature type="compositionally biased region" description="Basic and acidic residues" evidence="1">
    <location>
        <begin position="341"/>
        <end position="355"/>
    </location>
</feature>
<feature type="compositionally biased region" description="Low complexity" evidence="1">
    <location>
        <begin position="60"/>
        <end position="78"/>
    </location>
</feature>
<evidence type="ECO:0000256" key="1">
    <source>
        <dbReference type="SAM" id="MobiDB-lite"/>
    </source>
</evidence>
<dbReference type="GeneID" id="40310823"/>
<dbReference type="STRING" id="94643.A0A2A9M949"/>
<dbReference type="AlphaFoldDB" id="A0A2A9M949"/>
<reference evidence="2 3" key="1">
    <citation type="submission" date="2017-09" db="EMBL/GenBank/DDBJ databases">
        <title>Genome sequencing of Besnoitia besnoiti strain Bb-Ger1.</title>
        <authorList>
            <person name="Schares G."/>
            <person name="Venepally P."/>
            <person name="Lorenzi H.A."/>
        </authorList>
    </citation>
    <scope>NUCLEOTIDE SEQUENCE [LARGE SCALE GENOMIC DNA]</scope>
    <source>
        <strain evidence="2 3">Bb-Ger1</strain>
    </source>
</reference>
<dbReference type="OrthoDB" id="361350at2759"/>
<feature type="region of interest" description="Disordered" evidence="1">
    <location>
        <begin position="223"/>
        <end position="255"/>
    </location>
</feature>
<feature type="region of interest" description="Disordered" evidence="1">
    <location>
        <begin position="26"/>
        <end position="78"/>
    </location>
</feature>
<feature type="region of interest" description="Disordered" evidence="1">
    <location>
        <begin position="405"/>
        <end position="438"/>
    </location>
</feature>
<organism evidence="2 3">
    <name type="scientific">Besnoitia besnoiti</name>
    <name type="common">Apicomplexan protozoan</name>
    <dbReference type="NCBI Taxonomy" id="94643"/>
    <lineage>
        <taxon>Eukaryota</taxon>
        <taxon>Sar</taxon>
        <taxon>Alveolata</taxon>
        <taxon>Apicomplexa</taxon>
        <taxon>Conoidasida</taxon>
        <taxon>Coccidia</taxon>
        <taxon>Eucoccidiorida</taxon>
        <taxon>Eimeriorina</taxon>
        <taxon>Sarcocystidae</taxon>
        <taxon>Besnoitia</taxon>
    </lineage>
</organism>
<feature type="compositionally biased region" description="Basic residues" evidence="1">
    <location>
        <begin position="50"/>
        <end position="59"/>
    </location>
</feature>
<dbReference type="Proteomes" id="UP000224006">
    <property type="component" value="Chromosome V"/>
</dbReference>
<dbReference type="KEGG" id="bbes:BESB_058950"/>
<protein>
    <submittedName>
        <fullName evidence="2">Uncharacterized protein</fullName>
    </submittedName>
</protein>
<evidence type="ECO:0000313" key="3">
    <source>
        <dbReference type="Proteomes" id="UP000224006"/>
    </source>
</evidence>
<keyword evidence="3" id="KW-1185">Reference proteome</keyword>
<sequence length="994" mass="109189">MHPLAMHIRSPARGWRGFFASSSASAHASPGEPLRLPRGSRLSTAAPSLHLRRSPRGRRSLSASPVSSPSLSQPAPNAVALAPRASASADGLALSGSPWRRRPSLAPVRNRIPRGGKAGLTQACSTRAPPSELCPCSPSSCSPELPEMCPAARDSASSLGACRGRPQRCVAGSELSRGGARSQGRPLAFFDSATACLRGRLNAPSECLAGAAQGQVRAFSTAGADHGASSAAAEGESPSGEASEQASASPAAARGQPPILSRAMRQAFPYVIPVFQPLQALSALPASHRGVSPKSVELRSVSVRLAHVLMPPFAPATEDLWSLYTRRLLCESADASSASGREAEERAERKTERGRKGGVQLSVDLGLQISRLLSSRNVVLSEAWRALFASLDPLLDELRQREGTSAAAGRAMVSSEAGKQADGAEAQRNEGGAGARDTKENKFEDVLVKLCEAANLVRHEWTWGIEQLMNYSRRQMPLLEAPQAARLLHVLASSPSTDQTVVARLAEAFVFLWEGDLTANIEPAPAMQLLETLAMKKAVERDFVRELSRRLHCYLHLGLLTPFEKTQLAVAYRQLELRHFTFFRHLAEEIVQQNSARQRLLALGRRELSADELQTSKQRQRRVRLSRLQQQINPAKRKKVETSPSSPSAALEKGVGEWRWIEYSLQGYTMGMGFQQDFAPSGTLLSDPVMPLVTREAFSELKRKGLRGAKLSAHAVSVGGANASAADEEKETFLRSEQPPSSGIKDFTVGQMAVIADSMLFLGFHHHSRFFSQVADVVQQRAIESGIVDTLDPQQCTSLMVFFAETRRQTQEDPDDCVRRLTERFVDALLCEVASPAHCLLFFKSLVKWSATKVAQPHCKRKRWKEWCNTYRPLAWLHAARPEHSADTRPLLLAVCKHLCKRVHCFSMKELTGMLRSIAYVDFREEAFFKVFVDYLKERLGDMHEEDIANVTQAFNRAKIEEPHLFSLMGKRYQHLQASVMAVKRRGVLVRRIG</sequence>
<feature type="region of interest" description="Disordered" evidence="1">
    <location>
        <begin position="90"/>
        <end position="122"/>
    </location>
</feature>
<proteinExistence type="predicted"/>
<feature type="compositionally biased region" description="Low complexity" evidence="1">
    <location>
        <begin position="227"/>
        <end position="255"/>
    </location>
</feature>
<feature type="region of interest" description="Disordered" evidence="1">
    <location>
        <begin position="335"/>
        <end position="355"/>
    </location>
</feature>
<dbReference type="EMBL" id="NWUJ01000005">
    <property type="protein sequence ID" value="PFH35008.1"/>
    <property type="molecule type" value="Genomic_DNA"/>
</dbReference>
<accession>A0A2A9M949</accession>
<comment type="caution">
    <text evidence="2">The sequence shown here is derived from an EMBL/GenBank/DDBJ whole genome shotgun (WGS) entry which is preliminary data.</text>
</comment>
<dbReference type="VEuPathDB" id="ToxoDB:BESB_058950"/>
<evidence type="ECO:0000313" key="2">
    <source>
        <dbReference type="EMBL" id="PFH35008.1"/>
    </source>
</evidence>